<reference evidence="3" key="1">
    <citation type="journal article" date="2019" name="Int. J. Syst. Evol. Microbiol.">
        <title>The Global Catalogue of Microorganisms (GCM) 10K type strain sequencing project: providing services to taxonomists for standard genome sequencing and annotation.</title>
        <authorList>
            <consortium name="The Broad Institute Genomics Platform"/>
            <consortium name="The Broad Institute Genome Sequencing Center for Infectious Disease"/>
            <person name="Wu L."/>
            <person name="Ma J."/>
        </authorList>
    </citation>
    <scope>NUCLEOTIDE SEQUENCE [LARGE SCALE GENOMIC DNA]</scope>
    <source>
        <strain evidence="3">KCTC 12848</strain>
    </source>
</reference>
<sequence>MIEPSPAADLTRSFANTVDLEDETDDLAGAESAAAWLHARGLVDEPVPLTAGDHRRLLDLRAGVRSALGQVQPDGLAAGEAVLTGLPVLVSLTAGGLVPAPGLTPADRALARLAISWSELVTTGESQRLKRCADDVCGWVFWDVSRNHSRRWCKMRVCGNRAKSRRYSARQRELRLREEVG</sequence>
<protein>
    <submittedName>
        <fullName evidence="2">CGNR zinc finger domain-containing protein</fullName>
    </submittedName>
</protein>
<dbReference type="SUPFAM" id="SSF160904">
    <property type="entry name" value="Jann2411-like"/>
    <property type="match status" value="1"/>
</dbReference>
<dbReference type="Gene3D" id="1.10.3300.10">
    <property type="entry name" value="Jann2411-like domain"/>
    <property type="match status" value="1"/>
</dbReference>
<dbReference type="Proteomes" id="UP001595833">
    <property type="component" value="Unassembled WGS sequence"/>
</dbReference>
<dbReference type="InterPro" id="IPR021005">
    <property type="entry name" value="Znf_CGNR"/>
</dbReference>
<name>A0ABV9YFG9_9PSEU</name>
<feature type="domain" description="Zinc finger CGNR" evidence="1">
    <location>
        <begin position="128"/>
        <end position="171"/>
    </location>
</feature>
<dbReference type="RefSeq" id="WP_344037467.1">
    <property type="nucleotide sequence ID" value="NZ_BAAAKE010000007.1"/>
</dbReference>
<keyword evidence="3" id="KW-1185">Reference proteome</keyword>
<gene>
    <name evidence="2" type="ORF">ACFPFM_42895</name>
</gene>
<evidence type="ECO:0000313" key="2">
    <source>
        <dbReference type="EMBL" id="MFC5060497.1"/>
    </source>
</evidence>
<dbReference type="InterPro" id="IPR010852">
    <property type="entry name" value="ABATE"/>
</dbReference>
<organism evidence="2 3">
    <name type="scientific">Saccharothrix xinjiangensis</name>
    <dbReference type="NCBI Taxonomy" id="204798"/>
    <lineage>
        <taxon>Bacteria</taxon>
        <taxon>Bacillati</taxon>
        <taxon>Actinomycetota</taxon>
        <taxon>Actinomycetes</taxon>
        <taxon>Pseudonocardiales</taxon>
        <taxon>Pseudonocardiaceae</taxon>
        <taxon>Saccharothrix</taxon>
    </lineage>
</organism>
<evidence type="ECO:0000259" key="1">
    <source>
        <dbReference type="Pfam" id="PF11706"/>
    </source>
</evidence>
<evidence type="ECO:0000313" key="3">
    <source>
        <dbReference type="Proteomes" id="UP001595833"/>
    </source>
</evidence>
<dbReference type="EMBL" id="JBHSJB010000053">
    <property type="protein sequence ID" value="MFC5060497.1"/>
    <property type="molecule type" value="Genomic_DNA"/>
</dbReference>
<dbReference type="PANTHER" id="PTHR35525:SF3">
    <property type="entry name" value="BLL6575 PROTEIN"/>
    <property type="match status" value="1"/>
</dbReference>
<dbReference type="Pfam" id="PF07336">
    <property type="entry name" value="ABATE"/>
    <property type="match status" value="1"/>
</dbReference>
<dbReference type="PANTHER" id="PTHR35525">
    <property type="entry name" value="BLL6575 PROTEIN"/>
    <property type="match status" value="1"/>
</dbReference>
<dbReference type="InterPro" id="IPR023286">
    <property type="entry name" value="ABATE_dom_sf"/>
</dbReference>
<proteinExistence type="predicted"/>
<dbReference type="Pfam" id="PF11706">
    <property type="entry name" value="zf-CGNR"/>
    <property type="match status" value="1"/>
</dbReference>
<comment type="caution">
    <text evidence="2">The sequence shown here is derived from an EMBL/GenBank/DDBJ whole genome shotgun (WGS) entry which is preliminary data.</text>
</comment>
<accession>A0ABV9YFG9</accession>